<dbReference type="Pfam" id="PF13416">
    <property type="entry name" value="SBP_bac_8"/>
    <property type="match status" value="1"/>
</dbReference>
<accession>A0A9D6QVK2</accession>
<gene>
    <name evidence="4" type="ORF">HY220_02260</name>
</gene>
<proteinExistence type="inferred from homology"/>
<comment type="similarity">
    <text evidence="1">Belongs to the bacterial solute-binding protein 1 family.</text>
</comment>
<evidence type="ECO:0000313" key="4">
    <source>
        <dbReference type="EMBL" id="MBI3627550.1"/>
    </source>
</evidence>
<protein>
    <submittedName>
        <fullName evidence="4">Extracellular solute-binding protein</fullName>
    </submittedName>
</protein>
<dbReference type="SUPFAM" id="SSF53850">
    <property type="entry name" value="Periplasmic binding protein-like II"/>
    <property type="match status" value="1"/>
</dbReference>
<dbReference type="EMBL" id="JACQCQ010000009">
    <property type="protein sequence ID" value="MBI3627550.1"/>
    <property type="molecule type" value="Genomic_DNA"/>
</dbReference>
<evidence type="ECO:0000256" key="1">
    <source>
        <dbReference type="ARBA" id="ARBA00008520"/>
    </source>
</evidence>
<evidence type="ECO:0000256" key="3">
    <source>
        <dbReference type="ARBA" id="ARBA00022729"/>
    </source>
</evidence>
<dbReference type="InterPro" id="IPR006059">
    <property type="entry name" value="SBP"/>
</dbReference>
<comment type="caution">
    <text evidence="4">The sequence shown here is derived from an EMBL/GenBank/DDBJ whole genome shotgun (WGS) entry which is preliminary data.</text>
</comment>
<dbReference type="GO" id="GO:0015768">
    <property type="term" value="P:maltose transport"/>
    <property type="evidence" value="ECO:0007669"/>
    <property type="project" value="TreeGrafter"/>
</dbReference>
<organism evidence="4 5">
    <name type="scientific">Candidatus Sungiibacteriota bacterium</name>
    <dbReference type="NCBI Taxonomy" id="2750080"/>
    <lineage>
        <taxon>Bacteria</taxon>
        <taxon>Candidatus Sungiibacteriota</taxon>
    </lineage>
</organism>
<dbReference type="GO" id="GO:0055052">
    <property type="term" value="C:ATP-binding cassette (ABC) transporter complex, substrate-binding subunit-containing"/>
    <property type="evidence" value="ECO:0007669"/>
    <property type="project" value="TreeGrafter"/>
</dbReference>
<keyword evidence="2" id="KW-0813">Transport</keyword>
<dbReference type="Proteomes" id="UP000808388">
    <property type="component" value="Unassembled WGS sequence"/>
</dbReference>
<sequence>MLKNLKSKIIAFAVAGFVILLAMLILTGVISPFKAKPVSGQVTVWVPPQYKSAMAPIVTSFQSQYPAVKVTLEEKNETTYETDLINALASGAGPDVILLPSSDIGLWQNKLLPAPRTNVLTLDQFESQAPDAAIADLVTQKGEMLGLPLSVDTLALYYNKDLFNAANIISPPQTWDDFAAASGLMVARLINGDLTQSGASIGTAQNVNHFFEILSELILQTGNPIATLDGHVTLADKTGDSYPALSALNFYTSFADPSNKNYSWTNAGPNSLEAFAQGQAGMYFGYAADLETIITKNPHLNFSVAPFPQLAKGSRKSFARYPVLAVTRASTNPTIAWAFISNFYTAANQKILIDALGLPPARRDLIHSLPPNKILRPFYDQVLSGQSWPIPDYGRAQSIFRTMIESAVSGGSIGSADAISRAAGQLKLLLNPNGQ</sequence>
<dbReference type="AlphaFoldDB" id="A0A9D6QVK2"/>
<dbReference type="PANTHER" id="PTHR30061:SF50">
    <property type="entry name" value="MALTOSE_MALTODEXTRIN-BINDING PERIPLASMIC PROTEIN"/>
    <property type="match status" value="1"/>
</dbReference>
<reference evidence="4" key="1">
    <citation type="submission" date="2020-07" db="EMBL/GenBank/DDBJ databases">
        <title>Huge and variable diversity of episymbiotic CPR bacteria and DPANN archaea in groundwater ecosystems.</title>
        <authorList>
            <person name="He C.Y."/>
            <person name="Keren R."/>
            <person name="Whittaker M."/>
            <person name="Farag I.F."/>
            <person name="Doudna J."/>
            <person name="Cate J.H.D."/>
            <person name="Banfield J.F."/>
        </authorList>
    </citation>
    <scope>NUCLEOTIDE SEQUENCE</scope>
    <source>
        <strain evidence="4">NC_groundwater_972_Pr1_S-0.2um_49_27</strain>
    </source>
</reference>
<evidence type="ECO:0000313" key="5">
    <source>
        <dbReference type="Proteomes" id="UP000808388"/>
    </source>
</evidence>
<name>A0A9D6QVK2_9BACT</name>
<dbReference type="PANTHER" id="PTHR30061">
    <property type="entry name" value="MALTOSE-BINDING PERIPLASMIC PROTEIN"/>
    <property type="match status" value="1"/>
</dbReference>
<dbReference type="GO" id="GO:1901982">
    <property type="term" value="F:maltose binding"/>
    <property type="evidence" value="ECO:0007669"/>
    <property type="project" value="TreeGrafter"/>
</dbReference>
<keyword evidence="3" id="KW-0732">Signal</keyword>
<dbReference type="GO" id="GO:0042956">
    <property type="term" value="P:maltodextrin transmembrane transport"/>
    <property type="evidence" value="ECO:0007669"/>
    <property type="project" value="TreeGrafter"/>
</dbReference>
<dbReference type="Gene3D" id="3.40.190.10">
    <property type="entry name" value="Periplasmic binding protein-like II"/>
    <property type="match status" value="1"/>
</dbReference>
<evidence type="ECO:0000256" key="2">
    <source>
        <dbReference type="ARBA" id="ARBA00022448"/>
    </source>
</evidence>